<comment type="caution">
    <text evidence="2">The sequence shown here is derived from an EMBL/GenBank/DDBJ whole genome shotgun (WGS) entry which is preliminary data.</text>
</comment>
<dbReference type="InterPro" id="IPR038186">
    <property type="entry name" value="CHAD_dom_sf"/>
</dbReference>
<dbReference type="GO" id="GO:0046872">
    <property type="term" value="F:metal ion binding"/>
    <property type="evidence" value="ECO:0007669"/>
    <property type="project" value="TreeGrafter"/>
</dbReference>
<dbReference type="EMBL" id="BBSA01000006">
    <property type="protein sequence ID" value="GAM62622.1"/>
    <property type="molecule type" value="Genomic_DNA"/>
</dbReference>
<dbReference type="InterPro" id="IPR007899">
    <property type="entry name" value="CHAD_dom"/>
</dbReference>
<dbReference type="PANTHER" id="PTHR39569">
    <property type="entry name" value="INORGANIC TRIPHOSPHATASE"/>
    <property type="match status" value="1"/>
</dbReference>
<reference evidence="2 3" key="2">
    <citation type="submission" date="2015-01" db="EMBL/GenBank/DDBJ databases">
        <authorList>
            <consortium name="NBRP consortium"/>
            <person name="Sawabe T."/>
            <person name="Meirelles P."/>
            <person name="Feng G."/>
            <person name="Sayaka M."/>
            <person name="Hattori M."/>
            <person name="Ohkuma M."/>
        </authorList>
    </citation>
    <scope>NUCLEOTIDE SEQUENCE [LARGE SCALE GENOMIC DNA]</scope>
    <source>
        <strain evidence="2 3">JCM19232</strain>
    </source>
</reference>
<dbReference type="Gene3D" id="1.40.20.10">
    <property type="entry name" value="CHAD domain"/>
    <property type="match status" value="1"/>
</dbReference>
<dbReference type="PROSITE" id="PS51708">
    <property type="entry name" value="CHAD"/>
    <property type="match status" value="1"/>
</dbReference>
<proteinExistence type="predicted"/>
<dbReference type="Pfam" id="PF05235">
    <property type="entry name" value="CHAD"/>
    <property type="match status" value="1"/>
</dbReference>
<dbReference type="SMART" id="SM00880">
    <property type="entry name" value="CHAD"/>
    <property type="match status" value="1"/>
</dbReference>
<name>A0A0B8PDC8_9VIBR</name>
<dbReference type="Proteomes" id="UP000031670">
    <property type="component" value="Unassembled WGS sequence"/>
</dbReference>
<gene>
    <name evidence="2" type="ORF">JCM19232_1779</name>
</gene>
<protein>
    <submittedName>
        <fullName evidence="2">Adenylate cyclase</fullName>
    </submittedName>
</protein>
<feature type="domain" description="CHAD" evidence="1">
    <location>
        <begin position="6"/>
        <end position="270"/>
    </location>
</feature>
<reference evidence="2 3" key="1">
    <citation type="submission" date="2015-01" db="EMBL/GenBank/DDBJ databases">
        <title>Vibrio sp. C5 JCM 19232 whole genome shotgun sequence.</title>
        <authorList>
            <person name="Sawabe T."/>
            <person name="Meirelles P."/>
            <person name="Feng G."/>
            <person name="Sayaka M."/>
            <person name="Hattori M."/>
            <person name="Ohkuma M."/>
        </authorList>
    </citation>
    <scope>NUCLEOTIDE SEQUENCE [LARGE SCALE GENOMIC DNA]</scope>
    <source>
        <strain evidence="2 3">JCM19232</strain>
    </source>
</reference>
<accession>A0A0B8PDC8</accession>
<dbReference type="PANTHER" id="PTHR39569:SF1">
    <property type="entry name" value="INORGANIC TRIPHOSPHATASE"/>
    <property type="match status" value="1"/>
</dbReference>
<dbReference type="AlphaFoldDB" id="A0A0B8PDC8"/>
<sequence>MQTQAQDSVEECFIKSLEHALAHWLYHEQAYVEEPSMDCLHEISHALSFVRQTLAVFAGIIPKRASAIVRQELKWLEQELDWLKNADYLDELTEDKGHALRKLDARKELVQRLTEMRDELPSHEDILELFQSARYAGLILDLSRWLLTKGWQPFLEEKASKKMASNVVQFSKDQLDRTWAELQSSFPIEQPLSAQDYVKEQYHLNRSLFSGICFAALYDQELRQVFRLPWADLAQGIDDLLTLETVRPLVEEFEGDEQEQLQRWLDRQQTSILHAMEQTRAMCLEVEPYWKA</sequence>
<dbReference type="InterPro" id="IPR039013">
    <property type="entry name" value="YgiF"/>
</dbReference>
<dbReference type="GO" id="GO:0050355">
    <property type="term" value="F:inorganic triphosphate phosphatase activity"/>
    <property type="evidence" value="ECO:0007669"/>
    <property type="project" value="InterPro"/>
</dbReference>
<evidence type="ECO:0000259" key="1">
    <source>
        <dbReference type="PROSITE" id="PS51708"/>
    </source>
</evidence>
<evidence type="ECO:0000313" key="2">
    <source>
        <dbReference type="EMBL" id="GAM62622.1"/>
    </source>
</evidence>
<organism evidence="2 3">
    <name type="scientific">Vibrio ishigakensis</name>
    <dbReference type="NCBI Taxonomy" id="1481914"/>
    <lineage>
        <taxon>Bacteria</taxon>
        <taxon>Pseudomonadati</taxon>
        <taxon>Pseudomonadota</taxon>
        <taxon>Gammaproteobacteria</taxon>
        <taxon>Vibrionales</taxon>
        <taxon>Vibrionaceae</taxon>
        <taxon>Vibrio</taxon>
    </lineage>
</organism>
<evidence type="ECO:0000313" key="3">
    <source>
        <dbReference type="Proteomes" id="UP000031670"/>
    </source>
</evidence>